<keyword evidence="1" id="KW-0812">Transmembrane</keyword>
<dbReference type="InterPro" id="IPR006750">
    <property type="entry name" value="YdcZ"/>
</dbReference>
<keyword evidence="1" id="KW-1133">Transmembrane helix</keyword>
<dbReference type="GO" id="GO:0005886">
    <property type="term" value="C:plasma membrane"/>
    <property type="evidence" value="ECO:0007669"/>
    <property type="project" value="TreeGrafter"/>
</dbReference>
<feature type="transmembrane region" description="Helical" evidence="1">
    <location>
        <begin position="66"/>
        <end position="89"/>
    </location>
</feature>
<dbReference type="EMBL" id="ONZG01000001">
    <property type="protein sequence ID" value="SPJ26576.1"/>
    <property type="molecule type" value="Genomic_DNA"/>
</dbReference>
<evidence type="ECO:0000313" key="2">
    <source>
        <dbReference type="EMBL" id="SPJ26576.1"/>
    </source>
</evidence>
<evidence type="ECO:0008006" key="4">
    <source>
        <dbReference type="Google" id="ProtNLM"/>
    </source>
</evidence>
<feature type="transmembrane region" description="Helical" evidence="1">
    <location>
        <begin position="126"/>
        <end position="146"/>
    </location>
</feature>
<keyword evidence="3" id="KW-1185">Reference proteome</keyword>
<organism evidence="2 3">
    <name type="scientific">Falsiruegeria mediterranea M17</name>
    <dbReference type="NCBI Taxonomy" id="1200281"/>
    <lineage>
        <taxon>Bacteria</taxon>
        <taxon>Pseudomonadati</taxon>
        <taxon>Pseudomonadota</taxon>
        <taxon>Alphaproteobacteria</taxon>
        <taxon>Rhodobacterales</taxon>
        <taxon>Roseobacteraceae</taxon>
        <taxon>Falsiruegeria</taxon>
    </lineage>
</organism>
<proteinExistence type="predicted"/>
<dbReference type="RefSeq" id="WP_108784909.1">
    <property type="nucleotide sequence ID" value="NZ_ONZG01000001.1"/>
</dbReference>
<dbReference type="OrthoDB" id="370053at2"/>
<dbReference type="PANTHER" id="PTHR34821">
    <property type="entry name" value="INNER MEMBRANE PROTEIN YDCZ"/>
    <property type="match status" value="1"/>
</dbReference>
<sequence>MIALLVLAVILGGALIAAQGPIYTRMAELLGGPIQTAALAFGLGALALLMLLLATSSPLPRKSDMAIVPLWMWAGGLIGVYVVLVSILAVPRLGVASYMVCVIVGQLAAGYAYDRVGTFGMSVRDFSTANLIGLGLVGLGAGLTVWR</sequence>
<dbReference type="PANTHER" id="PTHR34821:SF2">
    <property type="entry name" value="INNER MEMBRANE PROTEIN YDCZ"/>
    <property type="match status" value="1"/>
</dbReference>
<reference evidence="3" key="1">
    <citation type="submission" date="2018-03" db="EMBL/GenBank/DDBJ databases">
        <authorList>
            <person name="Rodrigo-Torres L."/>
            <person name="Arahal R. D."/>
            <person name="Lucena T."/>
        </authorList>
    </citation>
    <scope>NUCLEOTIDE SEQUENCE [LARGE SCALE GENOMIC DNA]</scope>
    <source>
        <strain evidence="3">CECT 7615</strain>
    </source>
</reference>
<keyword evidence="1" id="KW-0472">Membrane</keyword>
<name>A0A2R8C2F7_9RHOB</name>
<dbReference type="AlphaFoldDB" id="A0A2R8C2F7"/>
<evidence type="ECO:0000256" key="1">
    <source>
        <dbReference type="SAM" id="Phobius"/>
    </source>
</evidence>
<feature type="transmembrane region" description="Helical" evidence="1">
    <location>
        <begin position="34"/>
        <end position="54"/>
    </location>
</feature>
<dbReference type="Pfam" id="PF04657">
    <property type="entry name" value="DMT_YdcZ"/>
    <property type="match status" value="1"/>
</dbReference>
<evidence type="ECO:0000313" key="3">
    <source>
        <dbReference type="Proteomes" id="UP000244898"/>
    </source>
</evidence>
<dbReference type="Proteomes" id="UP000244898">
    <property type="component" value="Unassembled WGS sequence"/>
</dbReference>
<gene>
    <name evidence="2" type="ORF">TRM7615_00044</name>
</gene>
<feature type="transmembrane region" description="Helical" evidence="1">
    <location>
        <begin position="95"/>
        <end position="114"/>
    </location>
</feature>
<accession>A0A2R8C2F7</accession>
<protein>
    <recommendedName>
        <fullName evidence="4">Inner membrane protein YdcZ</fullName>
    </recommendedName>
</protein>